<sequence length="241" mass="27127">MVEFTTLLQNTFRKFQLRGEIALLDRESTNRQRAFGVELYDLIETQRVAIQKQAEEEAKESNSDPEKLADDLSKVLRIFQNVENAIRQPLEACRDEIESMEASAPMPFPPVLIQRRKEEFGVEVWPIVSQPQWLHDCLQQDLEGAMAEKSRSQNADGNTTESATDAKKELGDLVNIAVRGVVKGTKTTIAKAIGRLSPEEREVEACVDRAKKDMALLETEKAQKFTEIEDLVEGGSTLECC</sequence>
<name>A0A448YWW5_9STRA</name>
<feature type="region of interest" description="Disordered" evidence="1">
    <location>
        <begin position="145"/>
        <end position="166"/>
    </location>
</feature>
<evidence type="ECO:0000313" key="3">
    <source>
        <dbReference type="Proteomes" id="UP000291116"/>
    </source>
</evidence>
<dbReference type="OrthoDB" id="41458at2759"/>
<accession>A0A448YWW5</accession>
<proteinExistence type="predicted"/>
<dbReference type="EMBL" id="CAACVS010000024">
    <property type="protein sequence ID" value="VEU34275.1"/>
    <property type="molecule type" value="Genomic_DNA"/>
</dbReference>
<evidence type="ECO:0000313" key="2">
    <source>
        <dbReference type="EMBL" id="VEU34275.1"/>
    </source>
</evidence>
<gene>
    <name evidence="2" type="ORF">PSNMU_V1.4_AUG-EV-PASAV3_0009770</name>
</gene>
<reference evidence="2 3" key="1">
    <citation type="submission" date="2019-01" db="EMBL/GenBank/DDBJ databases">
        <authorList>
            <person name="Ferrante I. M."/>
        </authorList>
    </citation>
    <scope>NUCLEOTIDE SEQUENCE [LARGE SCALE GENOMIC DNA]</scope>
    <source>
        <strain evidence="2 3">B856</strain>
    </source>
</reference>
<keyword evidence="3" id="KW-1185">Reference proteome</keyword>
<dbReference type="AlphaFoldDB" id="A0A448YWW5"/>
<dbReference type="Proteomes" id="UP000291116">
    <property type="component" value="Unassembled WGS sequence"/>
</dbReference>
<protein>
    <submittedName>
        <fullName evidence="2">Uncharacterized protein</fullName>
    </submittedName>
</protein>
<feature type="compositionally biased region" description="Polar residues" evidence="1">
    <location>
        <begin position="152"/>
        <end position="163"/>
    </location>
</feature>
<evidence type="ECO:0000256" key="1">
    <source>
        <dbReference type="SAM" id="MobiDB-lite"/>
    </source>
</evidence>
<organism evidence="2 3">
    <name type="scientific">Pseudo-nitzschia multistriata</name>
    <dbReference type="NCBI Taxonomy" id="183589"/>
    <lineage>
        <taxon>Eukaryota</taxon>
        <taxon>Sar</taxon>
        <taxon>Stramenopiles</taxon>
        <taxon>Ochrophyta</taxon>
        <taxon>Bacillariophyta</taxon>
        <taxon>Bacillariophyceae</taxon>
        <taxon>Bacillariophycidae</taxon>
        <taxon>Bacillariales</taxon>
        <taxon>Bacillariaceae</taxon>
        <taxon>Pseudo-nitzschia</taxon>
    </lineage>
</organism>